<dbReference type="Proteomes" id="UP001178461">
    <property type="component" value="Chromosome 1"/>
</dbReference>
<accession>A0AA35NTU9</accession>
<gene>
    <name evidence="2" type="ORF">PODLI_1B032484</name>
</gene>
<sequence>MPEAGRQNLVRGGSPLRSHRRKFRKAGRALISHCREEQQLRDRTFQRDNQEQVYGGLPCRHGNRDASLCSHRSAQPREIREGGFGRLQPLSENITEFVHSF</sequence>
<name>A0AA35NTU9_9SAUR</name>
<dbReference type="AlphaFoldDB" id="A0AA35NTU9"/>
<evidence type="ECO:0000256" key="1">
    <source>
        <dbReference type="SAM" id="MobiDB-lite"/>
    </source>
</evidence>
<proteinExistence type="predicted"/>
<organism evidence="2 3">
    <name type="scientific">Podarcis lilfordi</name>
    <name type="common">Lilford's wall lizard</name>
    <dbReference type="NCBI Taxonomy" id="74358"/>
    <lineage>
        <taxon>Eukaryota</taxon>
        <taxon>Metazoa</taxon>
        <taxon>Chordata</taxon>
        <taxon>Craniata</taxon>
        <taxon>Vertebrata</taxon>
        <taxon>Euteleostomi</taxon>
        <taxon>Lepidosauria</taxon>
        <taxon>Squamata</taxon>
        <taxon>Bifurcata</taxon>
        <taxon>Unidentata</taxon>
        <taxon>Episquamata</taxon>
        <taxon>Laterata</taxon>
        <taxon>Lacertibaenia</taxon>
        <taxon>Lacertidae</taxon>
        <taxon>Podarcis</taxon>
    </lineage>
</organism>
<feature type="region of interest" description="Disordered" evidence="1">
    <location>
        <begin position="1"/>
        <end position="22"/>
    </location>
</feature>
<dbReference type="EMBL" id="OX395126">
    <property type="protein sequence ID" value="CAI5763871.1"/>
    <property type="molecule type" value="Genomic_DNA"/>
</dbReference>
<reference evidence="2" key="1">
    <citation type="submission" date="2022-12" db="EMBL/GenBank/DDBJ databases">
        <authorList>
            <person name="Alioto T."/>
            <person name="Alioto T."/>
            <person name="Gomez Garrido J."/>
        </authorList>
    </citation>
    <scope>NUCLEOTIDE SEQUENCE</scope>
</reference>
<keyword evidence="3" id="KW-1185">Reference proteome</keyword>
<evidence type="ECO:0000313" key="3">
    <source>
        <dbReference type="Proteomes" id="UP001178461"/>
    </source>
</evidence>
<protein>
    <submittedName>
        <fullName evidence="2">Uncharacterized protein</fullName>
    </submittedName>
</protein>
<evidence type="ECO:0000313" key="2">
    <source>
        <dbReference type="EMBL" id="CAI5763871.1"/>
    </source>
</evidence>